<proteinExistence type="predicted"/>
<name>A0A8T2NBL9_9TELE</name>
<protein>
    <submittedName>
        <fullName evidence="2">Uncharacterized protein</fullName>
    </submittedName>
</protein>
<comment type="caution">
    <text evidence="2">The sequence shown here is derived from an EMBL/GenBank/DDBJ whole genome shotgun (WGS) entry which is preliminary data.</text>
</comment>
<feature type="region of interest" description="Disordered" evidence="1">
    <location>
        <begin position="1"/>
        <end position="54"/>
    </location>
</feature>
<dbReference type="EMBL" id="JAFBMS010000102">
    <property type="protein sequence ID" value="KAG9336171.1"/>
    <property type="molecule type" value="Genomic_DNA"/>
</dbReference>
<sequence length="54" mass="5287">MKDRGGGGGGAGLGNMGGGGEERRNAHLSSQHGGFQRHPPADAGVTLSPSPPAH</sequence>
<evidence type="ECO:0000313" key="3">
    <source>
        <dbReference type="Proteomes" id="UP000824540"/>
    </source>
</evidence>
<evidence type="ECO:0000256" key="1">
    <source>
        <dbReference type="SAM" id="MobiDB-lite"/>
    </source>
</evidence>
<accession>A0A8T2NBL9</accession>
<keyword evidence="3" id="KW-1185">Reference proteome</keyword>
<gene>
    <name evidence="2" type="ORF">JZ751_002518</name>
</gene>
<feature type="compositionally biased region" description="Gly residues" evidence="1">
    <location>
        <begin position="1"/>
        <end position="19"/>
    </location>
</feature>
<dbReference type="AlphaFoldDB" id="A0A8T2NBL9"/>
<dbReference type="Proteomes" id="UP000824540">
    <property type="component" value="Unassembled WGS sequence"/>
</dbReference>
<evidence type="ECO:0000313" key="2">
    <source>
        <dbReference type="EMBL" id="KAG9336171.1"/>
    </source>
</evidence>
<reference evidence="2" key="1">
    <citation type="thesis" date="2021" institute="BYU ScholarsArchive" country="Provo, UT, USA">
        <title>Applications of and Algorithms for Genome Assembly and Genomic Analyses with an Emphasis on Marine Teleosts.</title>
        <authorList>
            <person name="Pickett B.D."/>
        </authorList>
    </citation>
    <scope>NUCLEOTIDE SEQUENCE</scope>
    <source>
        <strain evidence="2">HI-2016</strain>
    </source>
</reference>
<organism evidence="2 3">
    <name type="scientific">Albula glossodonta</name>
    <name type="common">roundjaw bonefish</name>
    <dbReference type="NCBI Taxonomy" id="121402"/>
    <lineage>
        <taxon>Eukaryota</taxon>
        <taxon>Metazoa</taxon>
        <taxon>Chordata</taxon>
        <taxon>Craniata</taxon>
        <taxon>Vertebrata</taxon>
        <taxon>Euteleostomi</taxon>
        <taxon>Actinopterygii</taxon>
        <taxon>Neopterygii</taxon>
        <taxon>Teleostei</taxon>
        <taxon>Albuliformes</taxon>
        <taxon>Albulidae</taxon>
        <taxon>Albula</taxon>
    </lineage>
</organism>